<dbReference type="PANTHER" id="PTHR42899">
    <property type="entry name" value="SPERMATOGENESIS-ASSOCIATED PROTEIN 20"/>
    <property type="match status" value="1"/>
</dbReference>
<dbReference type="InterPro" id="IPR024705">
    <property type="entry name" value="Ssp411"/>
</dbReference>
<evidence type="ECO:0000313" key="1">
    <source>
        <dbReference type="EMBL" id="KAK1331055.1"/>
    </source>
</evidence>
<dbReference type="EMBL" id="JAULJE010000020">
    <property type="protein sequence ID" value="KAK1331055.1"/>
    <property type="molecule type" value="Genomic_DNA"/>
</dbReference>
<dbReference type="Proteomes" id="UP001177744">
    <property type="component" value="Unassembled WGS sequence"/>
</dbReference>
<gene>
    <name evidence="1" type="ORF">QTO34_009003</name>
</gene>
<comment type="caution">
    <text evidence="1">The sequence shown here is derived from an EMBL/GenBank/DDBJ whole genome shotgun (WGS) entry which is preliminary data.</text>
</comment>
<protein>
    <submittedName>
        <fullName evidence="1">Uncharacterized protein</fullName>
    </submittedName>
</protein>
<proteinExistence type="predicted"/>
<organism evidence="1 2">
    <name type="scientific">Cnephaeus nilssonii</name>
    <name type="common">Northern bat</name>
    <name type="synonym">Eptesicus nilssonii</name>
    <dbReference type="NCBI Taxonomy" id="3371016"/>
    <lineage>
        <taxon>Eukaryota</taxon>
        <taxon>Metazoa</taxon>
        <taxon>Chordata</taxon>
        <taxon>Craniata</taxon>
        <taxon>Vertebrata</taxon>
        <taxon>Euteleostomi</taxon>
        <taxon>Mammalia</taxon>
        <taxon>Eutheria</taxon>
        <taxon>Laurasiatheria</taxon>
        <taxon>Chiroptera</taxon>
        <taxon>Yangochiroptera</taxon>
        <taxon>Vespertilionidae</taxon>
        <taxon>Cnephaeus</taxon>
    </lineage>
</organism>
<keyword evidence="2" id="KW-1185">Reference proteome</keyword>
<evidence type="ECO:0000313" key="2">
    <source>
        <dbReference type="Proteomes" id="UP001177744"/>
    </source>
</evidence>
<dbReference type="AlphaFoldDB" id="A0AA40HHY1"/>
<sequence>MRRVPVALPEMVRALSAHQQTLKQIVICGDPQAKDTKALVQCVHSIYIPNKVCGREPGPTLSSSAPQHLLVCGPGERKPSSGPAVSQQPQVLILADGDPSSFLSRQLPFLSTLRRLEDRATAYVCENQACSMPITEPSELRKLLHH</sequence>
<name>A0AA40HHY1_CNENI</name>
<reference evidence="1" key="1">
    <citation type="submission" date="2023-06" db="EMBL/GenBank/DDBJ databases">
        <title>Reference genome for the Northern bat (Eptesicus nilssonii), a most northern bat species.</title>
        <authorList>
            <person name="Laine V.N."/>
            <person name="Pulliainen A.T."/>
            <person name="Lilley T.M."/>
        </authorList>
    </citation>
    <scope>NUCLEOTIDE SEQUENCE</scope>
    <source>
        <strain evidence="1">BLF_Eptnil</strain>
        <tissue evidence="1">Kidney</tissue>
    </source>
</reference>
<accession>A0AA40HHY1</accession>
<dbReference type="PANTHER" id="PTHR42899:SF1">
    <property type="entry name" value="SPERMATOGENESIS-ASSOCIATED PROTEIN 20"/>
    <property type="match status" value="1"/>
</dbReference>